<gene>
    <name evidence="1" type="ORF">L6452_38951</name>
</gene>
<comment type="caution">
    <text evidence="1">The sequence shown here is derived from an EMBL/GenBank/DDBJ whole genome shotgun (WGS) entry which is preliminary data.</text>
</comment>
<keyword evidence="2" id="KW-1185">Reference proteome</keyword>
<sequence length="92" mass="10547">MRHEALAEAARSHTVSPSTHLSYVHDKDTLARTGDLSCATTRLVHCFQISSIISLRPTFQRLRQHYMRLGWPIGVKNVNKIYFVEIAMKLQP</sequence>
<accession>A0ACB8XRK6</accession>
<organism evidence="1 2">
    <name type="scientific">Arctium lappa</name>
    <name type="common">Greater burdock</name>
    <name type="synonym">Lappa major</name>
    <dbReference type="NCBI Taxonomy" id="4217"/>
    <lineage>
        <taxon>Eukaryota</taxon>
        <taxon>Viridiplantae</taxon>
        <taxon>Streptophyta</taxon>
        <taxon>Embryophyta</taxon>
        <taxon>Tracheophyta</taxon>
        <taxon>Spermatophyta</taxon>
        <taxon>Magnoliopsida</taxon>
        <taxon>eudicotyledons</taxon>
        <taxon>Gunneridae</taxon>
        <taxon>Pentapetalae</taxon>
        <taxon>asterids</taxon>
        <taxon>campanulids</taxon>
        <taxon>Asterales</taxon>
        <taxon>Asteraceae</taxon>
        <taxon>Carduoideae</taxon>
        <taxon>Cardueae</taxon>
        <taxon>Arctiinae</taxon>
        <taxon>Arctium</taxon>
    </lineage>
</organism>
<proteinExistence type="predicted"/>
<reference evidence="1 2" key="2">
    <citation type="journal article" date="2022" name="Mol. Ecol. Resour.">
        <title>The genomes of chicory, endive, great burdock and yacon provide insights into Asteraceae paleo-polyploidization history and plant inulin production.</title>
        <authorList>
            <person name="Fan W."/>
            <person name="Wang S."/>
            <person name="Wang H."/>
            <person name="Wang A."/>
            <person name="Jiang F."/>
            <person name="Liu H."/>
            <person name="Zhao H."/>
            <person name="Xu D."/>
            <person name="Zhang Y."/>
        </authorList>
    </citation>
    <scope>NUCLEOTIDE SEQUENCE [LARGE SCALE GENOMIC DNA]</scope>
    <source>
        <strain evidence="2">cv. Niubang</strain>
    </source>
</reference>
<reference evidence="2" key="1">
    <citation type="journal article" date="2022" name="Mol. Ecol. Resour.">
        <title>The genomes of chicory, endive, great burdock and yacon provide insights into Asteraceae palaeo-polyploidization history and plant inulin production.</title>
        <authorList>
            <person name="Fan W."/>
            <person name="Wang S."/>
            <person name="Wang H."/>
            <person name="Wang A."/>
            <person name="Jiang F."/>
            <person name="Liu H."/>
            <person name="Zhao H."/>
            <person name="Xu D."/>
            <person name="Zhang Y."/>
        </authorList>
    </citation>
    <scope>NUCLEOTIDE SEQUENCE [LARGE SCALE GENOMIC DNA]</scope>
    <source>
        <strain evidence="2">cv. Niubang</strain>
    </source>
</reference>
<evidence type="ECO:0000313" key="2">
    <source>
        <dbReference type="Proteomes" id="UP001055879"/>
    </source>
</evidence>
<dbReference type="Proteomes" id="UP001055879">
    <property type="component" value="Linkage Group LG15"/>
</dbReference>
<evidence type="ECO:0000313" key="1">
    <source>
        <dbReference type="EMBL" id="KAI3672851.1"/>
    </source>
</evidence>
<dbReference type="EMBL" id="CM042061">
    <property type="protein sequence ID" value="KAI3672851.1"/>
    <property type="molecule type" value="Genomic_DNA"/>
</dbReference>
<name>A0ACB8XRK6_ARCLA</name>
<protein>
    <submittedName>
        <fullName evidence="1">Uncharacterized protein</fullName>
    </submittedName>
</protein>